<keyword evidence="8 10" id="KW-0906">Nuclear pore complex</keyword>
<gene>
    <name evidence="11" type="primary">NUP85</name>
</gene>
<evidence type="ECO:0000256" key="9">
    <source>
        <dbReference type="ARBA" id="ARBA00023242"/>
    </source>
</evidence>
<dbReference type="GeneTree" id="ENSGT00390000000204"/>
<comment type="similarity">
    <text evidence="2 10">Belongs to the nucleoporin Nup85 family.</text>
</comment>
<evidence type="ECO:0000256" key="7">
    <source>
        <dbReference type="ARBA" id="ARBA00023010"/>
    </source>
</evidence>
<dbReference type="Proteomes" id="UP000694546">
    <property type="component" value="Chromosome 2"/>
</dbReference>
<evidence type="ECO:0000313" key="12">
    <source>
        <dbReference type="Proteomes" id="UP000694546"/>
    </source>
</evidence>
<keyword evidence="4 10" id="KW-0813">Transport</keyword>
<evidence type="ECO:0000256" key="8">
    <source>
        <dbReference type="ARBA" id="ARBA00023132"/>
    </source>
</evidence>
<sequence>MEELDVEPTTTNIPASEGNHLGFVWGPGDILVYDTIYKSSGSVGTCSSFIHEVRKDEDIYSPILRKLFNESHHIFVGLQTIREDLPNKNKKTQFVSISKNYRSVIRACMEELQQVSILLAIELIWNLCEVLFIDAAPGGSLLLHLLDWVRLHKADVDEKAQEVLQSESPTEHHGYWDVVLSYLMQGRMDEARQMLVKWGVLKPAARSMYKQMDNLLSKMPVYNPGGSQTLTEFDVKWRHWHDMVDHSLQDNSFASDPNLELICKILMGDEDAILEQKDLLSTWYHFLVTRLLFSHPTVKPTELHYYAQSCLAMFDSRSAPEPLDSILLAAFEFDIHQVIKDCSIALNNWWFVAHLTDLLDHCNLLQSHNLHFGSNLREFLLLEYASGLFTHHSLWQLAVDYFDHCPEFGRVYLEQQIEHVPLDTERKALKVLRICEQRQMSEQVRSICKIMAKRALRNNRLGSALSWSIRAKDAAFATLISERFLQDYCARGTFSDLDLIDNLGPAMLLSDRLTFLGKYREFHKLYGENRFSDAATLLLSLMTAQIAPRSFWMTLLTDALPLLEQKEVRLPPKVNERNTWEPEMSSLYNLHQKKVLSTINWLVNVDV</sequence>
<accession>A0A8C5BPQ3</accession>
<comment type="subunit">
    <text evidence="10">Component of the nuclear pore complex (NPC).</text>
</comment>
<dbReference type="PANTHER" id="PTHR13373">
    <property type="entry name" value="FROUNT PROTEIN-RELATED"/>
    <property type="match status" value="1"/>
</dbReference>
<evidence type="ECO:0000256" key="2">
    <source>
        <dbReference type="ARBA" id="ARBA00005573"/>
    </source>
</evidence>
<keyword evidence="5 10" id="KW-0509">mRNA transport</keyword>
<comment type="subcellular location">
    <subcellularLocation>
        <location evidence="1 10">Nucleus</location>
        <location evidence="1 10">Nuclear pore complex</location>
    </subcellularLocation>
</comment>
<dbReference type="GO" id="GO:0006406">
    <property type="term" value="P:mRNA export from nucleus"/>
    <property type="evidence" value="ECO:0007669"/>
    <property type="project" value="TreeGrafter"/>
</dbReference>
<evidence type="ECO:0000256" key="6">
    <source>
        <dbReference type="ARBA" id="ARBA00022927"/>
    </source>
</evidence>
<dbReference type="PANTHER" id="PTHR13373:SF21">
    <property type="entry name" value="NUCLEAR PORE COMPLEX PROTEIN NUP85"/>
    <property type="match status" value="1"/>
</dbReference>
<evidence type="ECO:0000313" key="11">
    <source>
        <dbReference type="Ensembl" id="ENSGMOP00000047208.1"/>
    </source>
</evidence>
<dbReference type="AlphaFoldDB" id="A0A8C5BPQ3"/>
<keyword evidence="9 10" id="KW-0539">Nucleus</keyword>
<evidence type="ECO:0000256" key="10">
    <source>
        <dbReference type="RuleBase" id="RU365073"/>
    </source>
</evidence>
<name>A0A8C5BPQ3_GADMO</name>
<dbReference type="GO" id="GO:0006606">
    <property type="term" value="P:protein import into nucleus"/>
    <property type="evidence" value="ECO:0007669"/>
    <property type="project" value="TreeGrafter"/>
</dbReference>
<evidence type="ECO:0000256" key="3">
    <source>
        <dbReference type="ARBA" id="ARBA00017729"/>
    </source>
</evidence>
<reference evidence="11" key="1">
    <citation type="submission" date="2025-08" db="UniProtKB">
        <authorList>
            <consortium name="Ensembl"/>
        </authorList>
    </citation>
    <scope>IDENTIFICATION</scope>
</reference>
<dbReference type="Ensembl" id="ENSGMOT00000034128.1">
    <property type="protein sequence ID" value="ENSGMOP00000047208.1"/>
    <property type="gene ID" value="ENSGMOG00000004717.2"/>
</dbReference>
<dbReference type="Pfam" id="PF07575">
    <property type="entry name" value="Nucleopor_Nup85"/>
    <property type="match status" value="1"/>
</dbReference>
<dbReference type="GO" id="GO:0017056">
    <property type="term" value="F:structural constituent of nuclear pore"/>
    <property type="evidence" value="ECO:0007669"/>
    <property type="project" value="TreeGrafter"/>
</dbReference>
<keyword evidence="7 10" id="KW-0811">Translocation</keyword>
<evidence type="ECO:0000256" key="4">
    <source>
        <dbReference type="ARBA" id="ARBA00022448"/>
    </source>
</evidence>
<keyword evidence="6 10" id="KW-0653">Protein transport</keyword>
<evidence type="ECO:0000256" key="5">
    <source>
        <dbReference type="ARBA" id="ARBA00022816"/>
    </source>
</evidence>
<evidence type="ECO:0000256" key="1">
    <source>
        <dbReference type="ARBA" id="ARBA00004567"/>
    </source>
</evidence>
<dbReference type="GO" id="GO:0031080">
    <property type="term" value="C:nuclear pore outer ring"/>
    <property type="evidence" value="ECO:0007669"/>
    <property type="project" value="TreeGrafter"/>
</dbReference>
<reference evidence="11" key="2">
    <citation type="submission" date="2025-09" db="UniProtKB">
        <authorList>
            <consortium name="Ensembl"/>
        </authorList>
    </citation>
    <scope>IDENTIFICATION</scope>
</reference>
<comment type="function">
    <text evidence="10">Functions as a component of the nuclear pore complex (NPC).</text>
</comment>
<dbReference type="InterPro" id="IPR011502">
    <property type="entry name" value="Nucleoporin_Nup85"/>
</dbReference>
<keyword evidence="10" id="KW-0472">Membrane</keyword>
<organism evidence="11 12">
    <name type="scientific">Gadus morhua</name>
    <name type="common">Atlantic cod</name>
    <dbReference type="NCBI Taxonomy" id="8049"/>
    <lineage>
        <taxon>Eukaryota</taxon>
        <taxon>Metazoa</taxon>
        <taxon>Chordata</taxon>
        <taxon>Craniata</taxon>
        <taxon>Vertebrata</taxon>
        <taxon>Euteleostomi</taxon>
        <taxon>Actinopterygii</taxon>
        <taxon>Neopterygii</taxon>
        <taxon>Teleostei</taxon>
        <taxon>Neoteleostei</taxon>
        <taxon>Acanthomorphata</taxon>
        <taxon>Zeiogadaria</taxon>
        <taxon>Gadariae</taxon>
        <taxon>Gadiformes</taxon>
        <taxon>Gadoidei</taxon>
        <taxon>Gadidae</taxon>
        <taxon>Gadus</taxon>
    </lineage>
</organism>
<proteinExistence type="inferred from homology"/>
<protein>
    <recommendedName>
        <fullName evidence="3 10">Nuclear pore complex protein Nup85</fullName>
    </recommendedName>
</protein>
<keyword evidence="12" id="KW-1185">Reference proteome</keyword>
<dbReference type="GO" id="GO:0045893">
    <property type="term" value="P:positive regulation of DNA-templated transcription"/>
    <property type="evidence" value="ECO:0007669"/>
    <property type="project" value="TreeGrafter"/>
</dbReference>
<dbReference type="GO" id="GO:0031965">
    <property type="term" value="C:nuclear membrane"/>
    <property type="evidence" value="ECO:0007669"/>
    <property type="project" value="UniProtKB-UniRule"/>
</dbReference>